<protein>
    <submittedName>
        <fullName evidence="1">Uncharacterized protein</fullName>
    </submittedName>
</protein>
<name>J0JSF7_HELPX</name>
<comment type="caution">
    <text evidence="1">The sequence shown here is derived from an EMBL/GenBank/DDBJ whole genome shotgun (WGS) entry which is preliminary data.</text>
</comment>
<accession>J0JSF7</accession>
<gene>
    <name evidence="1" type="ORF">HPHPA9_1721</name>
</gene>
<evidence type="ECO:0000313" key="1">
    <source>
        <dbReference type="EMBL" id="EJB41052.1"/>
    </source>
</evidence>
<evidence type="ECO:0000313" key="2">
    <source>
        <dbReference type="Proteomes" id="UP000005483"/>
    </source>
</evidence>
<organism evidence="1 2">
    <name type="scientific">Helicobacter pylori Hp A-9</name>
    <dbReference type="NCBI Taxonomy" id="992034"/>
    <lineage>
        <taxon>Bacteria</taxon>
        <taxon>Pseudomonadati</taxon>
        <taxon>Campylobacterota</taxon>
        <taxon>Epsilonproteobacteria</taxon>
        <taxon>Campylobacterales</taxon>
        <taxon>Helicobacteraceae</taxon>
        <taxon>Helicobacter</taxon>
    </lineage>
</organism>
<sequence length="38" mass="4560">MGIVFFNKILERDVSETNHKTPLKWDKNDYNKSAMNFK</sequence>
<dbReference type="Proteomes" id="UP000005483">
    <property type="component" value="Unassembled WGS sequence"/>
</dbReference>
<dbReference type="EMBL" id="AKOC01000016">
    <property type="protein sequence ID" value="EJB41052.1"/>
    <property type="molecule type" value="Genomic_DNA"/>
</dbReference>
<proteinExistence type="predicted"/>
<reference evidence="1 2" key="1">
    <citation type="submission" date="2012-04" db="EMBL/GenBank/DDBJ databases">
        <title>Genome sequence of Helicobacter pylori Hp A-9.</title>
        <authorList>
            <person name="Blanchard T.G."/>
            <person name="Czinn S.J."/>
            <person name="McCracken C."/>
            <person name="Abolude K."/>
            <person name="Maroo A."/>
            <person name="Santana-Cruz I."/>
            <person name="Tallon L.J."/>
            <person name="Ficke F.W.F."/>
        </authorList>
    </citation>
    <scope>NUCLEOTIDE SEQUENCE [LARGE SCALE GENOMIC DNA]</scope>
    <source>
        <strain evidence="1 2">Hp A-9</strain>
    </source>
</reference>
<dbReference type="AlphaFoldDB" id="J0JSF7"/>